<dbReference type="AlphaFoldDB" id="A0AAJ8M178"/>
<protein>
    <recommendedName>
        <fullName evidence="16">Peptidase</fullName>
    </recommendedName>
</protein>
<dbReference type="KEGG" id="cdep:91087612"/>
<feature type="domain" description="C5a peptidase/Subtilisin-like protease SBT2-like Fn3-like" evidence="13">
    <location>
        <begin position="644"/>
        <end position="755"/>
    </location>
</feature>
<evidence type="ECO:0000256" key="1">
    <source>
        <dbReference type="ARBA" id="ARBA00011073"/>
    </source>
</evidence>
<reference evidence="14" key="2">
    <citation type="journal article" date="2022" name="Elife">
        <title>Obligate sexual reproduction of a homothallic fungus closely related to the Cryptococcus pathogenic species complex.</title>
        <authorList>
            <person name="Passer A.R."/>
            <person name="Clancey S.A."/>
            <person name="Shea T."/>
            <person name="David-Palma M."/>
            <person name="Averette A.F."/>
            <person name="Boekhout T."/>
            <person name="Porcel B.M."/>
            <person name="Nowrousian M."/>
            <person name="Cuomo C.A."/>
            <person name="Sun S."/>
            <person name="Heitman J."/>
            <person name="Coelho M.A."/>
        </authorList>
    </citation>
    <scope>NUCLEOTIDE SEQUENCE</scope>
    <source>
        <strain evidence="14">CBS 7841</strain>
    </source>
</reference>
<feature type="active site" description="Charge relay system" evidence="7 8">
    <location>
        <position position="265"/>
    </location>
</feature>
<feature type="region of interest" description="Disordered" evidence="9">
    <location>
        <begin position="144"/>
        <end position="187"/>
    </location>
</feature>
<gene>
    <name evidence="14" type="ORF">L203_103401</name>
</gene>
<feature type="active site" description="Charge relay system" evidence="7 8">
    <location>
        <position position="568"/>
    </location>
</feature>
<organism evidence="14 15">
    <name type="scientific">Cryptococcus depauperatus CBS 7841</name>
    <dbReference type="NCBI Taxonomy" id="1295531"/>
    <lineage>
        <taxon>Eukaryota</taxon>
        <taxon>Fungi</taxon>
        <taxon>Dikarya</taxon>
        <taxon>Basidiomycota</taxon>
        <taxon>Agaricomycotina</taxon>
        <taxon>Tremellomycetes</taxon>
        <taxon>Tremellales</taxon>
        <taxon>Cryptococcaceae</taxon>
        <taxon>Cryptococcus</taxon>
    </lineage>
</organism>
<keyword evidence="3 8" id="KW-0645">Protease</keyword>
<dbReference type="GO" id="GO:0004252">
    <property type="term" value="F:serine-type endopeptidase activity"/>
    <property type="evidence" value="ECO:0007669"/>
    <property type="project" value="UniProtKB-UniRule"/>
</dbReference>
<evidence type="ECO:0000256" key="4">
    <source>
        <dbReference type="ARBA" id="ARBA00022729"/>
    </source>
</evidence>
<evidence type="ECO:0000256" key="7">
    <source>
        <dbReference type="PIRSR" id="PIRSR615500-1"/>
    </source>
</evidence>
<dbReference type="GO" id="GO:0016020">
    <property type="term" value="C:membrane"/>
    <property type="evidence" value="ECO:0007669"/>
    <property type="project" value="InterPro"/>
</dbReference>
<dbReference type="Pfam" id="PF00082">
    <property type="entry name" value="Peptidase_S8"/>
    <property type="match status" value="1"/>
</dbReference>
<feature type="chain" id="PRO_5042528442" description="Peptidase" evidence="10">
    <location>
        <begin position="20"/>
        <end position="973"/>
    </location>
</feature>
<feature type="domain" description="Peptidase S8/S53" evidence="11">
    <location>
        <begin position="206"/>
        <end position="607"/>
    </location>
</feature>
<evidence type="ECO:0000256" key="2">
    <source>
        <dbReference type="ARBA" id="ARBA00022512"/>
    </source>
</evidence>
<keyword evidence="6 8" id="KW-0720">Serine protease</keyword>
<keyword evidence="15" id="KW-1185">Reference proteome</keyword>
<evidence type="ECO:0000256" key="3">
    <source>
        <dbReference type="ARBA" id="ARBA00022670"/>
    </source>
</evidence>
<evidence type="ECO:0000259" key="11">
    <source>
        <dbReference type="Pfam" id="PF00082"/>
    </source>
</evidence>
<dbReference type="Gene3D" id="3.50.30.30">
    <property type="match status" value="1"/>
</dbReference>
<dbReference type="PROSITE" id="PS51892">
    <property type="entry name" value="SUBTILASE"/>
    <property type="match status" value="1"/>
</dbReference>
<keyword evidence="2" id="KW-0134">Cell wall</keyword>
<feature type="active site" description="Charge relay system" evidence="7 8">
    <location>
        <position position="215"/>
    </location>
</feature>
<feature type="compositionally biased region" description="Polar residues" evidence="9">
    <location>
        <begin position="144"/>
        <end position="154"/>
    </location>
</feature>
<dbReference type="Proteomes" id="UP000094043">
    <property type="component" value="Chromosome 4"/>
</dbReference>
<dbReference type="SUPFAM" id="SSF52025">
    <property type="entry name" value="PA domain"/>
    <property type="match status" value="1"/>
</dbReference>
<sequence length="973" mass="104704">MVASYSFLFFTFVVSAVNAFNLADVGKSSTRKVVPGRYIVEFDSGAHLTSSGIKRAATPHEYIYSQLKSRSLASYIVHQEYASELFYGASFSFSVEADLSVLLNITGIIDLRPVHLITLPDPILSSNDSQWPIKLSLNTTRSGAQNSSTAQLSNTTTSCSGSGGKQTCTTQTITSSSTSKPTSSAAPFSNLSQIQADKVHASGNKGKGIKIGIIDGGVDYTREPLGGCFGPSCKIAGGYDFVGDQYNGSNNPTPDNDPFDNCYTHGTIVSGVIGANDNQYGVTGVAPEASLYVYRTFGCNGATTEDIVLAAMEMAYNEEMDIINLSIGESSGWTEGILSVYASRIVAEGTIVTVSAGNRGQVGAFYSQTPAAGKGVINTGSSDNSIYPAHLATVSTDHSPIPYYNFQPFNSSTLQLYTINSDTFGCTYPEDIPDLSPYVVVVRRGSCSLSQKAQNAYRAGATAIFVVNDGKSVPIYQNFPFIGFGLISQDDGNYLLGQINSTTNTTVSFSWNPVAMPNIWTGNTTSYFSQIGPTNDLYFAPSLLAPGSNIISVVPASFNNWSIVDGTSWSSGFAAGAAALYLNVKGNNLSPLDVKSALGVTSQQLPISASDNSLASVAIQGAGRLQINDAINAGAVISPAEILLNDTAHFDGVHVLTITNPSRNWVRYNFEHEPARTALAFRTGLNQSNDQPLPHVANAASVNFWQQSLLLWPGQTFIATIQFTPPSDLDARTFPIYSGFIKITGGSAVVRVPYMGVAAKMRDMPALDPTDFYLGIDTPAIVDVNGNVQEGTTTYTFSNSSYPSILYRLVGGTPSLLIDLIDASTNLTFVPDYTSHKRSVDEDELQDYPLTPRRIKVTDVSFTPTRTVFLQDLWCRLTNYLAPGCFATGNTFKKVPILGSLSNYEYLPRSTDNIDSQGEDYSTYEMTRAVYANGTSIPNGTYRFLLRALHITGDRTKESDYESWVSKPFVIAQ</sequence>
<dbReference type="GeneID" id="91087612"/>
<feature type="signal peptide" evidence="10">
    <location>
        <begin position="1"/>
        <end position="19"/>
    </location>
</feature>
<dbReference type="Gene3D" id="3.40.50.200">
    <property type="entry name" value="Peptidase S8/S53 domain"/>
    <property type="match status" value="1"/>
</dbReference>
<reference evidence="14" key="1">
    <citation type="submission" date="2016-06" db="EMBL/GenBank/DDBJ databases">
        <authorList>
            <person name="Cuomo C."/>
            <person name="Litvintseva A."/>
            <person name="Heitman J."/>
            <person name="Chen Y."/>
            <person name="Sun S."/>
            <person name="Springer D."/>
            <person name="Dromer F."/>
            <person name="Young S."/>
            <person name="Zeng Q."/>
            <person name="Chapman S."/>
            <person name="Gujja S."/>
            <person name="Saif S."/>
            <person name="Birren B."/>
        </authorList>
    </citation>
    <scope>NUCLEOTIDE SEQUENCE</scope>
    <source>
        <strain evidence="14">CBS 7841</strain>
    </source>
</reference>
<accession>A0AAJ8M178</accession>
<feature type="domain" description="PA" evidence="12">
    <location>
        <begin position="422"/>
        <end position="494"/>
    </location>
</feature>
<dbReference type="InterPro" id="IPR050131">
    <property type="entry name" value="Peptidase_S8_subtilisin-like"/>
</dbReference>
<dbReference type="EMBL" id="CP143787">
    <property type="protein sequence ID" value="WVN88200.1"/>
    <property type="molecule type" value="Genomic_DNA"/>
</dbReference>
<evidence type="ECO:0000259" key="12">
    <source>
        <dbReference type="Pfam" id="PF02225"/>
    </source>
</evidence>
<dbReference type="SUPFAM" id="SSF52743">
    <property type="entry name" value="Subtilisin-like"/>
    <property type="match status" value="1"/>
</dbReference>
<dbReference type="InterPro" id="IPR000209">
    <property type="entry name" value="Peptidase_S8/S53_dom"/>
</dbReference>
<reference evidence="14" key="3">
    <citation type="submission" date="2024-01" db="EMBL/GenBank/DDBJ databases">
        <authorList>
            <person name="Coelho M.A."/>
            <person name="David-Palma M."/>
            <person name="Shea T."/>
            <person name="Sun S."/>
            <person name="Cuomo C.A."/>
            <person name="Heitman J."/>
        </authorList>
    </citation>
    <scope>NUCLEOTIDE SEQUENCE</scope>
    <source>
        <strain evidence="14">CBS 7841</strain>
    </source>
</reference>
<evidence type="ECO:0000256" key="6">
    <source>
        <dbReference type="ARBA" id="ARBA00022825"/>
    </source>
</evidence>
<dbReference type="GO" id="GO:0006508">
    <property type="term" value="P:proteolysis"/>
    <property type="evidence" value="ECO:0007669"/>
    <property type="project" value="UniProtKB-KW"/>
</dbReference>
<dbReference type="PROSITE" id="PS00137">
    <property type="entry name" value="SUBTILASE_HIS"/>
    <property type="match status" value="1"/>
</dbReference>
<dbReference type="InterPro" id="IPR015500">
    <property type="entry name" value="Peptidase_S8_subtilisin-rel"/>
</dbReference>
<evidence type="ECO:0000313" key="14">
    <source>
        <dbReference type="EMBL" id="WVN88200.1"/>
    </source>
</evidence>
<keyword evidence="2" id="KW-0964">Secreted</keyword>
<dbReference type="CDD" id="cd07489">
    <property type="entry name" value="Peptidases_S8_5"/>
    <property type="match status" value="1"/>
</dbReference>
<dbReference type="InterPro" id="IPR036852">
    <property type="entry name" value="Peptidase_S8/S53_dom_sf"/>
</dbReference>
<evidence type="ECO:0000313" key="15">
    <source>
        <dbReference type="Proteomes" id="UP000094043"/>
    </source>
</evidence>
<dbReference type="InterPro" id="IPR046450">
    <property type="entry name" value="PA_dom_sf"/>
</dbReference>
<dbReference type="CDD" id="cd00538">
    <property type="entry name" value="PA"/>
    <property type="match status" value="1"/>
</dbReference>
<proteinExistence type="inferred from homology"/>
<dbReference type="PANTHER" id="PTHR43806">
    <property type="entry name" value="PEPTIDASE S8"/>
    <property type="match status" value="1"/>
</dbReference>
<dbReference type="InterPro" id="IPR010435">
    <property type="entry name" value="C5a/SBT2-like_Fn3"/>
</dbReference>
<name>A0AAJ8M178_9TREE</name>
<dbReference type="PANTHER" id="PTHR43806:SF66">
    <property type="entry name" value="SERIN ENDOPEPTIDASE"/>
    <property type="match status" value="1"/>
</dbReference>
<evidence type="ECO:0000256" key="10">
    <source>
        <dbReference type="SAM" id="SignalP"/>
    </source>
</evidence>
<keyword evidence="4 10" id="KW-0732">Signal</keyword>
<evidence type="ECO:0000256" key="5">
    <source>
        <dbReference type="ARBA" id="ARBA00022801"/>
    </source>
</evidence>
<dbReference type="RefSeq" id="XP_066068900.1">
    <property type="nucleotide sequence ID" value="XM_066212803.1"/>
</dbReference>
<dbReference type="GO" id="GO:0005615">
    <property type="term" value="C:extracellular space"/>
    <property type="evidence" value="ECO:0007669"/>
    <property type="project" value="TreeGrafter"/>
</dbReference>
<feature type="compositionally biased region" description="Low complexity" evidence="9">
    <location>
        <begin position="155"/>
        <end position="184"/>
    </location>
</feature>
<evidence type="ECO:0000256" key="9">
    <source>
        <dbReference type="SAM" id="MobiDB-lite"/>
    </source>
</evidence>
<dbReference type="InterPro" id="IPR034187">
    <property type="entry name" value="Peptidases_S8_5"/>
</dbReference>
<evidence type="ECO:0000259" key="13">
    <source>
        <dbReference type="Pfam" id="PF06280"/>
    </source>
</evidence>
<dbReference type="Pfam" id="PF06280">
    <property type="entry name" value="fn3_5"/>
    <property type="match status" value="1"/>
</dbReference>
<comment type="similarity">
    <text evidence="1 8">Belongs to the peptidase S8 family.</text>
</comment>
<evidence type="ECO:0000256" key="8">
    <source>
        <dbReference type="PROSITE-ProRule" id="PRU01240"/>
    </source>
</evidence>
<dbReference type="InterPro" id="IPR022398">
    <property type="entry name" value="Peptidase_S8_His-AS"/>
</dbReference>
<keyword evidence="5 8" id="KW-0378">Hydrolase</keyword>
<dbReference type="PRINTS" id="PR00723">
    <property type="entry name" value="SUBTILISIN"/>
</dbReference>
<dbReference type="InterPro" id="IPR003137">
    <property type="entry name" value="PA_domain"/>
</dbReference>
<evidence type="ECO:0008006" key="16">
    <source>
        <dbReference type="Google" id="ProtNLM"/>
    </source>
</evidence>
<dbReference type="Pfam" id="PF02225">
    <property type="entry name" value="PA"/>
    <property type="match status" value="1"/>
</dbReference>